<dbReference type="GO" id="GO:0005524">
    <property type="term" value="F:ATP binding"/>
    <property type="evidence" value="ECO:0007669"/>
    <property type="project" value="UniProtKB-KW"/>
</dbReference>
<dbReference type="Pfam" id="PF23139">
    <property type="entry name" value="OB_YrrC"/>
    <property type="match status" value="1"/>
</dbReference>
<evidence type="ECO:0000313" key="5">
    <source>
        <dbReference type="Proteomes" id="UP000886845"/>
    </source>
</evidence>
<dbReference type="GO" id="GO:0006310">
    <property type="term" value="P:DNA recombination"/>
    <property type="evidence" value="ECO:0007669"/>
    <property type="project" value="InterPro"/>
</dbReference>
<dbReference type="Gene3D" id="3.40.50.300">
    <property type="entry name" value="P-loop containing nucleotide triphosphate hydrolases"/>
    <property type="match status" value="2"/>
</dbReference>
<dbReference type="GO" id="GO:0043139">
    <property type="term" value="F:5'-3' DNA helicase activity"/>
    <property type="evidence" value="ECO:0007669"/>
    <property type="project" value="InterPro"/>
</dbReference>
<dbReference type="CDD" id="cd17933">
    <property type="entry name" value="DEXSc_RecD-like"/>
    <property type="match status" value="1"/>
</dbReference>
<sequence>MAEDALTVTGTVESVVFRNEETGYTVLSVRPVAEQVGDARRLTVVGKCATVWPGEEITAQGRWTDDARFGRQFRAETLTCVAPTSTEGIKRFLASGMIRGIGPKLAEAIVNRFGSDTVRILDTRPDRLREVPKLGAKKCAQIRKSWSEQRQSHDTMIYLQSQGIGTGQAARIWRRYGPDAIAIVKRNPYRLAEDVRGIGFLTADRIALSMGIAPDAELRAEAGLLHCLRTAADDGGHVYLRESELLLTANDVLGIPVERLSQALLADAERQVVVIEEDRVYLSNNFADEVSIAVRLAALMRTRVAFRPILAANAVEWAEKKMGLTLASAQWQALHMAVSEKVCVVTGGPGVGKTTIIRALCEIFSARRLRLFLAAPTGRAAKRMNESTGFKATTLHRLLKYQPQTGGFFYGLENRIPGDVFILDECSMLDASLTRKFLEALPDAAVLILVGDADQLPSVGAGNVLGDLIASGVIPCARLTTIFRQDATGYIVRNAHRVNQGETFELPPPGGDSDFYFMEAMDPAKVQDILLRMVTRRIPARFGLDPTHDVQVLTPMRRGDLGTDRLNELLQERLNPAGAALVRGSTRFRERDRVMQIANDYDKDVYNGDIGFVVSVDAAGATLLVDFDGRHVEYKQDELDELTLAYACSIHKSQGSEYPAVVIVLHTQHFKLLRKNLLYTAITRGKRLVAVIGSSKAVWIALHAEADVRRQTTLAQRLRLLLAEPRQPAPSK</sequence>
<dbReference type="Pfam" id="PF13538">
    <property type="entry name" value="UvrD_C_2"/>
    <property type="match status" value="1"/>
</dbReference>
<dbReference type="Pfam" id="PF14490">
    <property type="entry name" value="HHH_RecD2"/>
    <property type="match status" value="1"/>
</dbReference>
<keyword evidence="2" id="KW-0067">ATP-binding</keyword>
<dbReference type="EMBL" id="DVOR01000210">
    <property type="protein sequence ID" value="HIV09734.1"/>
    <property type="molecule type" value="Genomic_DNA"/>
</dbReference>
<dbReference type="InterPro" id="IPR055446">
    <property type="entry name" value="RecD2_N_OB"/>
</dbReference>
<dbReference type="SUPFAM" id="SSF52540">
    <property type="entry name" value="P-loop containing nucleoside triphosphate hydrolases"/>
    <property type="match status" value="2"/>
</dbReference>
<evidence type="ECO:0000256" key="1">
    <source>
        <dbReference type="ARBA" id="ARBA00022741"/>
    </source>
</evidence>
<dbReference type="InterPro" id="IPR027417">
    <property type="entry name" value="P-loop_NTPase"/>
</dbReference>
<dbReference type="Gene3D" id="1.10.150.20">
    <property type="entry name" value="5' to 3' exonuclease, C-terminal subdomain"/>
    <property type="match status" value="1"/>
</dbReference>
<dbReference type="AlphaFoldDB" id="A0A9D1T3I0"/>
<evidence type="ECO:0000256" key="2">
    <source>
        <dbReference type="ARBA" id="ARBA00022840"/>
    </source>
</evidence>
<dbReference type="InterPro" id="IPR003593">
    <property type="entry name" value="AAA+_ATPase"/>
</dbReference>
<feature type="domain" description="AAA+ ATPase" evidence="3">
    <location>
        <begin position="339"/>
        <end position="487"/>
    </location>
</feature>
<dbReference type="CDD" id="cd18809">
    <property type="entry name" value="SF1_C_RecD"/>
    <property type="match status" value="1"/>
</dbReference>
<dbReference type="PANTHER" id="PTHR43788">
    <property type="entry name" value="DNA2/NAM7 HELICASE FAMILY MEMBER"/>
    <property type="match status" value="1"/>
</dbReference>
<proteinExistence type="inferred from homology"/>
<dbReference type="InterPro" id="IPR010994">
    <property type="entry name" value="RuvA_2-like"/>
</dbReference>
<keyword evidence="4" id="KW-0347">Helicase</keyword>
<dbReference type="Pfam" id="PF14520">
    <property type="entry name" value="HHH_5"/>
    <property type="match status" value="1"/>
</dbReference>
<keyword evidence="1" id="KW-0547">Nucleotide-binding</keyword>
<dbReference type="Pfam" id="PF18335">
    <property type="entry name" value="SH3_13"/>
    <property type="match status" value="1"/>
</dbReference>
<evidence type="ECO:0000313" key="4">
    <source>
        <dbReference type="EMBL" id="HIV09734.1"/>
    </source>
</evidence>
<protein>
    <submittedName>
        <fullName evidence="4">ATP-dependent RecD-like DNA helicase</fullName>
    </submittedName>
</protein>
<dbReference type="InterPro" id="IPR050534">
    <property type="entry name" value="Coronavir_polyprotein_1ab"/>
</dbReference>
<comment type="caution">
    <text evidence="4">The sequence shown here is derived from an EMBL/GenBank/DDBJ whole genome shotgun (WGS) entry which is preliminary data.</text>
</comment>
<dbReference type="Pfam" id="PF13245">
    <property type="entry name" value="AAA_19"/>
    <property type="match status" value="1"/>
</dbReference>
<dbReference type="Gene3D" id="1.10.10.2220">
    <property type="match status" value="1"/>
</dbReference>
<dbReference type="HAMAP" id="MF_01488">
    <property type="entry name" value="RecD2"/>
    <property type="match status" value="1"/>
</dbReference>
<dbReference type="NCBIfam" id="TIGR01448">
    <property type="entry name" value="recD_rel"/>
    <property type="match status" value="1"/>
</dbReference>
<dbReference type="SMART" id="SM00382">
    <property type="entry name" value="AAA"/>
    <property type="match status" value="1"/>
</dbReference>
<dbReference type="GO" id="GO:0017116">
    <property type="term" value="F:single-stranded DNA helicase activity"/>
    <property type="evidence" value="ECO:0007669"/>
    <property type="project" value="TreeGrafter"/>
</dbReference>
<dbReference type="PANTHER" id="PTHR43788:SF6">
    <property type="entry name" value="DNA HELICASE B"/>
    <property type="match status" value="1"/>
</dbReference>
<organism evidence="4 5">
    <name type="scientific">Candidatus Spyradenecus faecavium</name>
    <dbReference type="NCBI Taxonomy" id="2840947"/>
    <lineage>
        <taxon>Bacteria</taxon>
        <taxon>Pseudomonadati</taxon>
        <taxon>Lentisphaerota</taxon>
        <taxon>Lentisphaeria</taxon>
        <taxon>Lentisphaerales</taxon>
        <taxon>Lentisphaeraceae</taxon>
        <taxon>Lentisphaeraceae incertae sedis</taxon>
        <taxon>Candidatus Spyradenecus</taxon>
    </lineage>
</organism>
<dbReference type="InterPro" id="IPR027785">
    <property type="entry name" value="UvrD-like_helicase_C"/>
</dbReference>
<evidence type="ECO:0000259" key="3">
    <source>
        <dbReference type="SMART" id="SM00382"/>
    </source>
</evidence>
<reference evidence="4" key="1">
    <citation type="submission" date="2020-10" db="EMBL/GenBank/DDBJ databases">
        <authorList>
            <person name="Gilroy R."/>
        </authorList>
    </citation>
    <scope>NUCLEOTIDE SEQUENCE</scope>
    <source>
        <strain evidence="4">35461</strain>
    </source>
</reference>
<dbReference type="InterPro" id="IPR006345">
    <property type="entry name" value="RecD2"/>
</dbReference>
<dbReference type="InterPro" id="IPR029493">
    <property type="entry name" value="RecD2-like_HHH"/>
</dbReference>
<gene>
    <name evidence="4" type="ORF">IAC79_06450</name>
</gene>
<dbReference type="SUPFAM" id="SSF47781">
    <property type="entry name" value="RuvA domain 2-like"/>
    <property type="match status" value="1"/>
</dbReference>
<dbReference type="Proteomes" id="UP000886845">
    <property type="component" value="Unassembled WGS sequence"/>
</dbReference>
<dbReference type="InterPro" id="IPR041451">
    <property type="entry name" value="RecD2_SH13"/>
</dbReference>
<keyword evidence="4" id="KW-0378">Hydrolase</keyword>
<dbReference type="GO" id="GO:0009338">
    <property type="term" value="C:exodeoxyribonuclease V complex"/>
    <property type="evidence" value="ECO:0007669"/>
    <property type="project" value="TreeGrafter"/>
</dbReference>
<name>A0A9D1T3I0_9BACT</name>
<dbReference type="GO" id="GO:0003677">
    <property type="term" value="F:DNA binding"/>
    <property type="evidence" value="ECO:0007669"/>
    <property type="project" value="InterPro"/>
</dbReference>
<dbReference type="Gene3D" id="2.30.30.940">
    <property type="match status" value="1"/>
</dbReference>
<accession>A0A9D1T3I0</accession>
<reference evidence="4" key="2">
    <citation type="journal article" date="2021" name="PeerJ">
        <title>Extensive microbial diversity within the chicken gut microbiome revealed by metagenomics and culture.</title>
        <authorList>
            <person name="Gilroy R."/>
            <person name="Ravi A."/>
            <person name="Getino M."/>
            <person name="Pursley I."/>
            <person name="Horton D.L."/>
            <person name="Alikhan N.F."/>
            <person name="Baker D."/>
            <person name="Gharbi K."/>
            <person name="Hall N."/>
            <person name="Watson M."/>
            <person name="Adriaenssens E.M."/>
            <person name="Foster-Nyarko E."/>
            <person name="Jarju S."/>
            <person name="Secka A."/>
            <person name="Antonio M."/>
            <person name="Oren A."/>
            <person name="Chaudhuri R.R."/>
            <person name="La Ragione R."/>
            <person name="Hildebrand F."/>
            <person name="Pallen M.J."/>
        </authorList>
    </citation>
    <scope>NUCLEOTIDE SEQUENCE</scope>
    <source>
        <strain evidence="4">35461</strain>
    </source>
</reference>